<dbReference type="AlphaFoldDB" id="A0A1T1DIK8"/>
<proteinExistence type="predicted"/>
<evidence type="ECO:0000313" key="2">
    <source>
        <dbReference type="Proteomes" id="UP000191008"/>
    </source>
</evidence>
<accession>A0A1T1DIK8</accession>
<comment type="caution">
    <text evidence="1">The sequence shown here is derived from an EMBL/GenBank/DDBJ whole genome shotgun (WGS) entry which is preliminary data.</text>
</comment>
<reference evidence="1 2" key="1">
    <citation type="submission" date="2017-02" db="EMBL/GenBank/DDBJ databases">
        <title>Comparative genomic analysis of Brazilian Leptospira kirschneri strains of different serogroups.</title>
        <authorList>
            <person name="Moreno L.Z."/>
            <person name="Miraglia F."/>
            <person name="Kremer F.S."/>
            <person name="Eslabao M.R."/>
            <person name="Lilenbaum W."/>
            <person name="Dellagostin O.A."/>
            <person name="Moreno A.M."/>
        </authorList>
    </citation>
    <scope>NUCLEOTIDE SEQUENCE [LARGE SCALE GENOMIC DNA]</scope>
    <source>
        <strain evidence="1 2">M110/06</strain>
    </source>
</reference>
<evidence type="ECO:0000313" key="1">
    <source>
        <dbReference type="EMBL" id="OOV40677.1"/>
    </source>
</evidence>
<name>A0A1T1DIK8_9LEPT</name>
<gene>
    <name evidence="1" type="ORF">B1J93_16470</name>
</gene>
<protein>
    <submittedName>
        <fullName evidence="1">Uncharacterized protein</fullName>
    </submittedName>
</protein>
<dbReference type="EMBL" id="MVIT01000075">
    <property type="protein sequence ID" value="OOV40677.1"/>
    <property type="molecule type" value="Genomic_DNA"/>
</dbReference>
<organism evidence="1 2">
    <name type="scientific">Leptospira kirschneri serovar Pomona</name>
    <dbReference type="NCBI Taxonomy" id="561005"/>
    <lineage>
        <taxon>Bacteria</taxon>
        <taxon>Pseudomonadati</taxon>
        <taxon>Spirochaetota</taxon>
        <taxon>Spirochaetia</taxon>
        <taxon>Leptospirales</taxon>
        <taxon>Leptospiraceae</taxon>
        <taxon>Leptospira</taxon>
    </lineage>
</organism>
<sequence>MHKRNVIRYFDLSFNLFTSHRSLSRSFTLKKENFPILKNEIGSNPDYSSNLKVSYTFQIKYFEVF</sequence>
<dbReference type="Proteomes" id="UP000191008">
    <property type="component" value="Unassembled WGS sequence"/>
</dbReference>